<accession>A0A833LUU7</accession>
<evidence type="ECO:0000313" key="3">
    <source>
        <dbReference type="Proteomes" id="UP000460298"/>
    </source>
</evidence>
<proteinExistence type="predicted"/>
<evidence type="ECO:0000313" key="2">
    <source>
        <dbReference type="EMBL" id="KAB2928737.1"/>
    </source>
</evidence>
<dbReference type="AlphaFoldDB" id="A0A833LUU7"/>
<comment type="caution">
    <text evidence="2">The sequence shown here is derived from an EMBL/GenBank/DDBJ whole genome shotgun (WGS) entry which is preliminary data.</text>
</comment>
<evidence type="ECO:0000256" key="1">
    <source>
        <dbReference type="SAM" id="Phobius"/>
    </source>
</evidence>
<dbReference type="EMBL" id="WBUI01000045">
    <property type="protein sequence ID" value="KAB2928737.1"/>
    <property type="molecule type" value="Genomic_DNA"/>
</dbReference>
<feature type="transmembrane region" description="Helical" evidence="1">
    <location>
        <begin position="45"/>
        <end position="62"/>
    </location>
</feature>
<reference evidence="2 3" key="1">
    <citation type="submission" date="2019-10" db="EMBL/GenBank/DDBJ databases">
        <title>Extracellular Electron Transfer in a Candidatus Methanoperedens spp. Enrichment Culture.</title>
        <authorList>
            <person name="Berger S."/>
            <person name="Rangel Shaw D."/>
            <person name="Berben T."/>
            <person name="In 'T Zandt M."/>
            <person name="Frank J."/>
            <person name="Reimann J."/>
            <person name="Jetten M.S.M."/>
            <person name="Welte C.U."/>
        </authorList>
    </citation>
    <scope>NUCLEOTIDE SEQUENCE [LARGE SCALE GENOMIC DNA]</scope>
    <source>
        <strain evidence="2">SB12</strain>
    </source>
</reference>
<gene>
    <name evidence="2" type="ORF">F9K24_21675</name>
</gene>
<organism evidence="2 3">
    <name type="scientific">Leptonema illini</name>
    <dbReference type="NCBI Taxonomy" id="183"/>
    <lineage>
        <taxon>Bacteria</taxon>
        <taxon>Pseudomonadati</taxon>
        <taxon>Spirochaetota</taxon>
        <taxon>Spirochaetia</taxon>
        <taxon>Leptospirales</taxon>
        <taxon>Leptospiraceae</taxon>
        <taxon>Leptonema</taxon>
    </lineage>
</organism>
<keyword evidence="1" id="KW-0472">Membrane</keyword>
<keyword evidence="1" id="KW-1133">Transmembrane helix</keyword>
<protein>
    <recommendedName>
        <fullName evidence="4">Phosphohistidine phosphatase</fullName>
    </recommendedName>
</protein>
<evidence type="ECO:0008006" key="4">
    <source>
        <dbReference type="Google" id="ProtNLM"/>
    </source>
</evidence>
<keyword evidence="1" id="KW-0812">Transmembrane</keyword>
<feature type="transmembrane region" description="Helical" evidence="1">
    <location>
        <begin position="103"/>
        <end position="123"/>
    </location>
</feature>
<dbReference type="Proteomes" id="UP000460298">
    <property type="component" value="Unassembled WGS sequence"/>
</dbReference>
<sequence>MKDLLEKLSTYNILNYLIPGGVFVELSSSLTTYNLTQDDIVKGVILYYFVGLVISRIGSMLVEPILRWSRFVHFADYQDYLKASEKDSRLEVLSEENNMFRTFIALFLSLVLFKAFEVLSACYPCLNDWLLGMIILGLISLFAFSYRKRTYYITKRVKAANSKN</sequence>
<feature type="transmembrane region" description="Helical" evidence="1">
    <location>
        <begin position="129"/>
        <end position="146"/>
    </location>
</feature>
<name>A0A833LUU7_9LEPT</name>
<feature type="transmembrane region" description="Helical" evidence="1">
    <location>
        <begin position="12"/>
        <end position="33"/>
    </location>
</feature>